<proteinExistence type="predicted"/>
<name>A0ACC0F2M3_9ERIC</name>
<dbReference type="Proteomes" id="UP001060215">
    <property type="component" value="Chromosome 11"/>
</dbReference>
<reference evidence="1 2" key="1">
    <citation type="journal article" date="2022" name="Plant J.">
        <title>Chromosome-level genome of Camellia lanceoleosa provides a valuable resource for understanding genome evolution and self-incompatibility.</title>
        <authorList>
            <person name="Gong W."/>
            <person name="Xiao S."/>
            <person name="Wang L."/>
            <person name="Liao Z."/>
            <person name="Chang Y."/>
            <person name="Mo W."/>
            <person name="Hu G."/>
            <person name="Li W."/>
            <person name="Zhao G."/>
            <person name="Zhu H."/>
            <person name="Hu X."/>
            <person name="Ji K."/>
            <person name="Xiang X."/>
            <person name="Song Q."/>
            <person name="Yuan D."/>
            <person name="Jin S."/>
            <person name="Zhang L."/>
        </authorList>
    </citation>
    <scope>NUCLEOTIDE SEQUENCE [LARGE SCALE GENOMIC DNA]</scope>
    <source>
        <strain evidence="1">SQ_2022a</strain>
    </source>
</reference>
<protein>
    <submittedName>
        <fullName evidence="1">Uncharacterized protein</fullName>
    </submittedName>
</protein>
<comment type="caution">
    <text evidence="1">The sequence shown here is derived from an EMBL/GenBank/DDBJ whole genome shotgun (WGS) entry which is preliminary data.</text>
</comment>
<organism evidence="1 2">
    <name type="scientific">Camellia lanceoleosa</name>
    <dbReference type="NCBI Taxonomy" id="1840588"/>
    <lineage>
        <taxon>Eukaryota</taxon>
        <taxon>Viridiplantae</taxon>
        <taxon>Streptophyta</taxon>
        <taxon>Embryophyta</taxon>
        <taxon>Tracheophyta</taxon>
        <taxon>Spermatophyta</taxon>
        <taxon>Magnoliopsida</taxon>
        <taxon>eudicotyledons</taxon>
        <taxon>Gunneridae</taxon>
        <taxon>Pentapetalae</taxon>
        <taxon>asterids</taxon>
        <taxon>Ericales</taxon>
        <taxon>Theaceae</taxon>
        <taxon>Camellia</taxon>
    </lineage>
</organism>
<keyword evidence="2" id="KW-1185">Reference proteome</keyword>
<evidence type="ECO:0000313" key="2">
    <source>
        <dbReference type="Proteomes" id="UP001060215"/>
    </source>
</evidence>
<evidence type="ECO:0000313" key="1">
    <source>
        <dbReference type="EMBL" id="KAI7982963.1"/>
    </source>
</evidence>
<accession>A0ACC0F2M3</accession>
<dbReference type="EMBL" id="CM045768">
    <property type="protein sequence ID" value="KAI7982963.1"/>
    <property type="molecule type" value="Genomic_DNA"/>
</dbReference>
<gene>
    <name evidence="1" type="ORF">LOK49_LG15G01491</name>
</gene>
<sequence>MVCEDVVYLGCASSSNPLSKTNLCVYLLRVYQVVCDVLV</sequence>